<dbReference type="InterPro" id="IPR050901">
    <property type="entry name" value="BP-dep_ABC_trans_perm"/>
</dbReference>
<organism evidence="9">
    <name type="scientific">freshwater metagenome</name>
    <dbReference type="NCBI Taxonomy" id="449393"/>
    <lineage>
        <taxon>unclassified sequences</taxon>
        <taxon>metagenomes</taxon>
        <taxon>ecological metagenomes</taxon>
    </lineage>
</organism>
<gene>
    <name evidence="9" type="ORF">UFOPK1506_00278</name>
</gene>
<feature type="transmembrane region" description="Helical" evidence="7">
    <location>
        <begin position="196"/>
        <end position="218"/>
    </location>
</feature>
<evidence type="ECO:0000256" key="2">
    <source>
        <dbReference type="ARBA" id="ARBA00022448"/>
    </source>
</evidence>
<keyword evidence="6 7" id="KW-0472">Membrane</keyword>
<dbReference type="EMBL" id="CAEZSV010000031">
    <property type="protein sequence ID" value="CAB4548420.1"/>
    <property type="molecule type" value="Genomic_DNA"/>
</dbReference>
<feature type="transmembrane region" description="Helical" evidence="7">
    <location>
        <begin position="88"/>
        <end position="109"/>
    </location>
</feature>
<dbReference type="PANTHER" id="PTHR32243">
    <property type="entry name" value="MALTOSE TRANSPORT SYSTEM PERMEASE-RELATED"/>
    <property type="match status" value="1"/>
</dbReference>
<dbReference type="InterPro" id="IPR035906">
    <property type="entry name" value="MetI-like_sf"/>
</dbReference>
<keyword evidence="4 7" id="KW-0812">Transmembrane</keyword>
<dbReference type="SUPFAM" id="SSF161098">
    <property type="entry name" value="MetI-like"/>
    <property type="match status" value="1"/>
</dbReference>
<evidence type="ECO:0000256" key="4">
    <source>
        <dbReference type="ARBA" id="ARBA00022692"/>
    </source>
</evidence>
<feature type="transmembrane region" description="Helical" evidence="7">
    <location>
        <begin position="152"/>
        <end position="175"/>
    </location>
</feature>
<feature type="transmembrane region" description="Helical" evidence="7">
    <location>
        <begin position="252"/>
        <end position="275"/>
    </location>
</feature>
<dbReference type="Pfam" id="PF00528">
    <property type="entry name" value="BPD_transp_1"/>
    <property type="match status" value="1"/>
</dbReference>
<evidence type="ECO:0000256" key="1">
    <source>
        <dbReference type="ARBA" id="ARBA00004651"/>
    </source>
</evidence>
<proteinExistence type="predicted"/>
<dbReference type="CDD" id="cd06261">
    <property type="entry name" value="TM_PBP2"/>
    <property type="match status" value="1"/>
</dbReference>
<dbReference type="InterPro" id="IPR000515">
    <property type="entry name" value="MetI-like"/>
</dbReference>
<keyword evidence="2" id="KW-0813">Transport</keyword>
<reference evidence="9" key="1">
    <citation type="submission" date="2020-05" db="EMBL/GenBank/DDBJ databases">
        <authorList>
            <person name="Chiriac C."/>
            <person name="Salcher M."/>
            <person name="Ghai R."/>
            <person name="Kavagutti S V."/>
        </authorList>
    </citation>
    <scope>NUCLEOTIDE SEQUENCE</scope>
</reference>
<dbReference type="AlphaFoldDB" id="A0A6J6CAP0"/>
<protein>
    <submittedName>
        <fullName evidence="9">Unannotated protein</fullName>
    </submittedName>
</protein>
<accession>A0A6J6CAP0</accession>
<evidence type="ECO:0000313" key="9">
    <source>
        <dbReference type="EMBL" id="CAB4548420.1"/>
    </source>
</evidence>
<dbReference type="GO" id="GO:0005886">
    <property type="term" value="C:plasma membrane"/>
    <property type="evidence" value="ECO:0007669"/>
    <property type="project" value="UniProtKB-SubCell"/>
</dbReference>
<evidence type="ECO:0000256" key="3">
    <source>
        <dbReference type="ARBA" id="ARBA00022475"/>
    </source>
</evidence>
<keyword evidence="3" id="KW-1003">Cell membrane</keyword>
<dbReference type="GO" id="GO:0055085">
    <property type="term" value="P:transmembrane transport"/>
    <property type="evidence" value="ECO:0007669"/>
    <property type="project" value="InterPro"/>
</dbReference>
<evidence type="ECO:0000256" key="6">
    <source>
        <dbReference type="ARBA" id="ARBA00023136"/>
    </source>
</evidence>
<evidence type="ECO:0000256" key="5">
    <source>
        <dbReference type="ARBA" id="ARBA00022989"/>
    </source>
</evidence>
<evidence type="ECO:0000259" key="8">
    <source>
        <dbReference type="PROSITE" id="PS50928"/>
    </source>
</evidence>
<name>A0A6J6CAP0_9ZZZZ</name>
<dbReference type="Gene3D" id="1.10.3720.10">
    <property type="entry name" value="MetI-like"/>
    <property type="match status" value="1"/>
</dbReference>
<sequence length="290" mass="32461">MNQSKQKTAFMSNKKNSRIVTRFASYTVLTIMTALIFIPIFWIISTSLKSEDAIWDTPIEIIPSEPTLYNFKNLWSTHPFLQYLENSLIVVCSATLISVCISTFAGYGISRFNFRGRSTYMAFLLATQLFPSIMLLIPYYKIFMTFGLIDNISALIITYVSFTIPFCTWMMRGYFAGISKDLDQAAAIDGAGRIKVFTSVILPIAWPGVAATAIYAFIAGWNEYLFALSFINTDTKKTVSLGIGQLIGEYNILWGEVMAGALYALVPMVIIFIFFNRYMVSGLSAGAVKE</sequence>
<evidence type="ECO:0000256" key="7">
    <source>
        <dbReference type="SAM" id="Phobius"/>
    </source>
</evidence>
<dbReference type="PROSITE" id="PS50928">
    <property type="entry name" value="ABC_TM1"/>
    <property type="match status" value="1"/>
</dbReference>
<feature type="domain" description="ABC transmembrane type-1" evidence="8">
    <location>
        <begin position="84"/>
        <end position="275"/>
    </location>
</feature>
<dbReference type="PANTHER" id="PTHR32243:SF18">
    <property type="entry name" value="INNER MEMBRANE ABC TRANSPORTER PERMEASE PROTEIN YCJP"/>
    <property type="match status" value="1"/>
</dbReference>
<feature type="transmembrane region" description="Helical" evidence="7">
    <location>
        <begin position="121"/>
        <end position="140"/>
    </location>
</feature>
<feature type="transmembrane region" description="Helical" evidence="7">
    <location>
        <begin position="20"/>
        <end position="44"/>
    </location>
</feature>
<comment type="subcellular location">
    <subcellularLocation>
        <location evidence="1">Cell membrane</location>
        <topology evidence="1">Multi-pass membrane protein</topology>
    </subcellularLocation>
</comment>
<keyword evidence="5 7" id="KW-1133">Transmembrane helix</keyword>